<dbReference type="Gene3D" id="3.80.10.10">
    <property type="entry name" value="Ribonuclease Inhibitor"/>
    <property type="match status" value="1"/>
</dbReference>
<keyword evidence="3" id="KW-1185">Reference proteome</keyword>
<dbReference type="KEGG" id="cput:CONPUDRAFT_163621"/>
<dbReference type="AlphaFoldDB" id="A0A5M3MZE5"/>
<dbReference type="OrthoDB" id="3365698at2759"/>
<dbReference type="Proteomes" id="UP000053558">
    <property type="component" value="Unassembled WGS sequence"/>
</dbReference>
<proteinExistence type="predicted"/>
<evidence type="ECO:0000313" key="2">
    <source>
        <dbReference type="EMBL" id="EIW84520.1"/>
    </source>
</evidence>
<sequence>MALQQLTDIIPIAVTEALRFTDSPYAIHTASNHNVYKEEFEPVVKAISDLSNVIHTVDDAISALMSCKAQLVKSRDGHSRLVSALWSIPVEIMADIFQLSLRPTVKRSDLDIGALQGRGSVFNVACVCRRWRDISLSTPRLWNVVKLSMPRELNPVAATDTVNLYEGDLEMLRRVAGIPSYLVVDREEKAPIPPSVHVHLDDASLAQCLEACWGLNISEAVFALQRTLFAKMTHLRRLKLSAYNKLSFDPTVYPCLTHLSLRLYSFDPLWFPAWIRSIRCDHITVLVLIYDLQPELGEPMDVNLKGMMQNLPRLTHLFVSAPYVEAQQHNVSVTHPALQSLGIITFDSSRIDAIQAILHNATLPALSELILQGDTLHEFNRNFFSSLLDFCARSQCRLGRVGVVSGWHTQRDAGYHMRRVVDTLQQAVPGVLVHLYSSENPINADLNERWYEPCQAVYVD</sequence>
<dbReference type="SUPFAM" id="SSF52047">
    <property type="entry name" value="RNI-like"/>
    <property type="match status" value="1"/>
</dbReference>
<dbReference type="EMBL" id="JH711575">
    <property type="protein sequence ID" value="EIW84520.1"/>
    <property type="molecule type" value="Genomic_DNA"/>
</dbReference>
<protein>
    <recommendedName>
        <fullName evidence="1">F-box domain-containing protein</fullName>
    </recommendedName>
</protein>
<evidence type="ECO:0000313" key="3">
    <source>
        <dbReference type="Proteomes" id="UP000053558"/>
    </source>
</evidence>
<organism evidence="2 3">
    <name type="scientific">Coniophora puteana (strain RWD-64-598)</name>
    <name type="common">Brown rot fungus</name>
    <dbReference type="NCBI Taxonomy" id="741705"/>
    <lineage>
        <taxon>Eukaryota</taxon>
        <taxon>Fungi</taxon>
        <taxon>Dikarya</taxon>
        <taxon>Basidiomycota</taxon>
        <taxon>Agaricomycotina</taxon>
        <taxon>Agaricomycetes</taxon>
        <taxon>Agaricomycetidae</taxon>
        <taxon>Boletales</taxon>
        <taxon>Coniophorineae</taxon>
        <taxon>Coniophoraceae</taxon>
        <taxon>Coniophora</taxon>
    </lineage>
</organism>
<reference evidence="3" key="1">
    <citation type="journal article" date="2012" name="Science">
        <title>The Paleozoic origin of enzymatic lignin decomposition reconstructed from 31 fungal genomes.</title>
        <authorList>
            <person name="Floudas D."/>
            <person name="Binder M."/>
            <person name="Riley R."/>
            <person name="Barry K."/>
            <person name="Blanchette R.A."/>
            <person name="Henrissat B."/>
            <person name="Martinez A.T."/>
            <person name="Otillar R."/>
            <person name="Spatafora J.W."/>
            <person name="Yadav J.S."/>
            <person name="Aerts A."/>
            <person name="Benoit I."/>
            <person name="Boyd A."/>
            <person name="Carlson A."/>
            <person name="Copeland A."/>
            <person name="Coutinho P.M."/>
            <person name="de Vries R.P."/>
            <person name="Ferreira P."/>
            <person name="Findley K."/>
            <person name="Foster B."/>
            <person name="Gaskell J."/>
            <person name="Glotzer D."/>
            <person name="Gorecki P."/>
            <person name="Heitman J."/>
            <person name="Hesse C."/>
            <person name="Hori C."/>
            <person name="Igarashi K."/>
            <person name="Jurgens J.A."/>
            <person name="Kallen N."/>
            <person name="Kersten P."/>
            <person name="Kohler A."/>
            <person name="Kuees U."/>
            <person name="Kumar T.K.A."/>
            <person name="Kuo A."/>
            <person name="LaButti K."/>
            <person name="Larrondo L.F."/>
            <person name="Lindquist E."/>
            <person name="Ling A."/>
            <person name="Lombard V."/>
            <person name="Lucas S."/>
            <person name="Lundell T."/>
            <person name="Martin R."/>
            <person name="McLaughlin D.J."/>
            <person name="Morgenstern I."/>
            <person name="Morin E."/>
            <person name="Murat C."/>
            <person name="Nagy L.G."/>
            <person name="Nolan M."/>
            <person name="Ohm R.A."/>
            <person name="Patyshakuliyeva A."/>
            <person name="Rokas A."/>
            <person name="Ruiz-Duenas F.J."/>
            <person name="Sabat G."/>
            <person name="Salamov A."/>
            <person name="Samejima M."/>
            <person name="Schmutz J."/>
            <person name="Slot J.C."/>
            <person name="St John F."/>
            <person name="Stenlid J."/>
            <person name="Sun H."/>
            <person name="Sun S."/>
            <person name="Syed K."/>
            <person name="Tsang A."/>
            <person name="Wiebenga A."/>
            <person name="Young D."/>
            <person name="Pisabarro A."/>
            <person name="Eastwood D.C."/>
            <person name="Martin F."/>
            <person name="Cullen D."/>
            <person name="Grigoriev I.V."/>
            <person name="Hibbett D.S."/>
        </authorList>
    </citation>
    <scope>NUCLEOTIDE SEQUENCE [LARGE SCALE GENOMIC DNA]</scope>
    <source>
        <strain evidence="3">RWD-64-598 SS2</strain>
    </source>
</reference>
<comment type="caution">
    <text evidence="2">The sequence shown here is derived from an EMBL/GenBank/DDBJ whole genome shotgun (WGS) entry which is preliminary data.</text>
</comment>
<dbReference type="Pfam" id="PF12937">
    <property type="entry name" value="F-box-like"/>
    <property type="match status" value="1"/>
</dbReference>
<dbReference type="RefSeq" id="XP_007766198.1">
    <property type="nucleotide sequence ID" value="XM_007768008.1"/>
</dbReference>
<accession>A0A5M3MZE5</accession>
<name>A0A5M3MZE5_CONPW</name>
<dbReference type="InterPro" id="IPR032675">
    <property type="entry name" value="LRR_dom_sf"/>
</dbReference>
<dbReference type="InterPro" id="IPR001810">
    <property type="entry name" value="F-box_dom"/>
</dbReference>
<feature type="domain" description="F-box" evidence="1">
    <location>
        <begin position="86"/>
        <end position="143"/>
    </location>
</feature>
<dbReference type="SUPFAM" id="SSF81383">
    <property type="entry name" value="F-box domain"/>
    <property type="match status" value="1"/>
</dbReference>
<dbReference type="GeneID" id="19204954"/>
<evidence type="ECO:0000259" key="1">
    <source>
        <dbReference type="Pfam" id="PF12937"/>
    </source>
</evidence>
<dbReference type="Gene3D" id="1.20.1280.50">
    <property type="match status" value="1"/>
</dbReference>
<dbReference type="InterPro" id="IPR036047">
    <property type="entry name" value="F-box-like_dom_sf"/>
</dbReference>
<gene>
    <name evidence="2" type="ORF">CONPUDRAFT_163621</name>
</gene>